<gene>
    <name evidence="1" type="ORF">BKG84_24500</name>
</gene>
<proteinExistence type="predicted"/>
<keyword evidence="2" id="KW-1185">Reference proteome</keyword>
<dbReference type="EMBL" id="MLIS01000004">
    <property type="protein sequence ID" value="OHU76060.1"/>
    <property type="molecule type" value="Genomic_DNA"/>
</dbReference>
<organism evidence="1 2">
    <name type="scientific">Mycobacteroides chelonae</name>
    <name type="common">Mycobacterium chelonae</name>
    <dbReference type="NCBI Taxonomy" id="1774"/>
    <lineage>
        <taxon>Bacteria</taxon>
        <taxon>Bacillati</taxon>
        <taxon>Actinomycetota</taxon>
        <taxon>Actinomycetes</taxon>
        <taxon>Mycobacteriales</taxon>
        <taxon>Mycobacteriaceae</taxon>
        <taxon>Mycobacteroides</taxon>
    </lineage>
</organism>
<reference evidence="1 2" key="1">
    <citation type="submission" date="2016-10" db="EMBL/GenBank/DDBJ databases">
        <title>Evaluation of Human, Veterinary and Environmental Mycobacterium chelonae Isolates by Core Genome Phylogenomic Analysis, Targeted Gene Comparison, and Anti-microbial Susceptibility Patterns: A Tale of Mistaken Identities.</title>
        <authorList>
            <person name="Fogelson S.B."/>
            <person name="Camus A.C."/>
            <person name="Lorenz W."/>
            <person name="Vasireddy R."/>
            <person name="Vasireddy S."/>
            <person name="Smith T."/>
            <person name="Brown-Elliott B.A."/>
            <person name="Wallace R.J.Jr."/>
            <person name="Hasan N.A."/>
            <person name="Reischl U."/>
            <person name="Sanchez S."/>
        </authorList>
    </citation>
    <scope>NUCLEOTIDE SEQUENCE [LARGE SCALE GENOMIC DNA]</scope>
    <source>
        <strain evidence="1 2">15518</strain>
    </source>
</reference>
<dbReference type="AlphaFoldDB" id="A0A1S1LYQ7"/>
<sequence length="91" mass="9863">MTSGYNVHENSAQLRPGGVISDPMVTAADLRRAIEAQCPVEDGSVAGYVTVKDVLDLVELANALNYANRAAQNLTDDGQCRYPEEIPVWLD</sequence>
<evidence type="ECO:0000313" key="2">
    <source>
        <dbReference type="Proteomes" id="UP000179441"/>
    </source>
</evidence>
<dbReference type="Proteomes" id="UP000179441">
    <property type="component" value="Unassembled WGS sequence"/>
</dbReference>
<accession>A0A1S1LYQ7</accession>
<evidence type="ECO:0000313" key="1">
    <source>
        <dbReference type="EMBL" id="OHU76060.1"/>
    </source>
</evidence>
<protein>
    <submittedName>
        <fullName evidence="1">Uncharacterized protein</fullName>
    </submittedName>
</protein>
<comment type="caution">
    <text evidence="1">The sequence shown here is derived from an EMBL/GenBank/DDBJ whole genome shotgun (WGS) entry which is preliminary data.</text>
</comment>
<name>A0A1S1LYQ7_MYCCH</name>